<dbReference type="SUPFAM" id="SSF109604">
    <property type="entry name" value="HD-domain/PDEase-like"/>
    <property type="match status" value="1"/>
</dbReference>
<dbReference type="GO" id="GO:0007165">
    <property type="term" value="P:signal transduction"/>
    <property type="evidence" value="ECO:0007669"/>
    <property type="project" value="InterPro"/>
</dbReference>
<dbReference type="InterPro" id="IPR029016">
    <property type="entry name" value="GAF-like_dom_sf"/>
</dbReference>
<feature type="binding site" evidence="6">
    <location>
        <position position="683"/>
    </location>
    <ligand>
        <name>AMP</name>
        <dbReference type="ChEBI" id="CHEBI:456215"/>
    </ligand>
</feature>
<feature type="binding site" evidence="6">
    <location>
        <position position="793"/>
    </location>
    <ligand>
        <name>AMP</name>
        <dbReference type="ChEBI" id="CHEBI:456215"/>
    </ligand>
</feature>
<evidence type="ECO:0000256" key="3">
    <source>
        <dbReference type="ARBA" id="ARBA00022723"/>
    </source>
</evidence>
<evidence type="ECO:0000256" key="9">
    <source>
        <dbReference type="SAM" id="MobiDB-lite"/>
    </source>
</evidence>
<evidence type="ECO:0000259" key="10">
    <source>
        <dbReference type="PROSITE" id="PS51845"/>
    </source>
</evidence>
<dbReference type="Gene3D" id="3.30.450.40">
    <property type="match status" value="2"/>
</dbReference>
<proteinExistence type="inferred from homology"/>
<dbReference type="InterPro" id="IPR023174">
    <property type="entry name" value="PDEase_CS"/>
</dbReference>
<dbReference type="FunFam" id="3.30.450.40:FF:000032">
    <property type="entry name" value="Phosphodiesterase"/>
    <property type="match status" value="1"/>
</dbReference>
<dbReference type="AlphaFoldDB" id="A0A7M5XDM2"/>
<feature type="binding site" evidence="7">
    <location>
        <position position="645"/>
    </location>
    <ligand>
        <name>Zn(2+)</name>
        <dbReference type="ChEBI" id="CHEBI:29105"/>
        <label>1</label>
    </ligand>
</feature>
<feature type="binding site" evidence="6">
    <location>
        <begin position="641"/>
        <end position="645"/>
    </location>
    <ligand>
        <name>AMP</name>
        <dbReference type="ChEBI" id="CHEBI:456215"/>
    </ligand>
</feature>
<keyword evidence="3 7" id="KW-0479">Metal-binding</keyword>
<dbReference type="Gene3D" id="1.10.1300.10">
    <property type="entry name" value="3'5'-cyclic nucleotide phosphodiesterase, catalytic domain"/>
    <property type="match status" value="1"/>
</dbReference>
<dbReference type="SMART" id="SM00471">
    <property type="entry name" value="HDc"/>
    <property type="match status" value="1"/>
</dbReference>
<evidence type="ECO:0000256" key="8">
    <source>
        <dbReference type="RuleBase" id="RU363067"/>
    </source>
</evidence>
<comment type="similarity">
    <text evidence="1 8">Belongs to the cyclic nucleotide phosphodiesterase family.</text>
</comment>
<feature type="binding site" evidence="7">
    <location>
        <position position="683"/>
    </location>
    <ligand>
        <name>Zn(2+)</name>
        <dbReference type="ChEBI" id="CHEBI:29105"/>
        <label>1</label>
    </ligand>
</feature>
<dbReference type="RefSeq" id="XP_066920213.1">
    <property type="nucleotide sequence ID" value="XM_067064112.1"/>
</dbReference>
<dbReference type="GO" id="GO:0004114">
    <property type="term" value="F:3',5'-cyclic-nucleotide phosphodiesterase activity"/>
    <property type="evidence" value="ECO:0007669"/>
    <property type="project" value="InterPro"/>
</dbReference>
<dbReference type="GO" id="GO:0046872">
    <property type="term" value="F:metal ion binding"/>
    <property type="evidence" value="ECO:0007669"/>
    <property type="project" value="UniProtKB-KW"/>
</dbReference>
<dbReference type="InterPro" id="IPR003018">
    <property type="entry name" value="GAF"/>
</dbReference>
<evidence type="ECO:0000313" key="12">
    <source>
        <dbReference type="Proteomes" id="UP000594262"/>
    </source>
</evidence>
<reference evidence="11" key="1">
    <citation type="submission" date="2021-01" db="UniProtKB">
        <authorList>
            <consortium name="EnsemblMetazoa"/>
        </authorList>
    </citation>
    <scope>IDENTIFICATION</scope>
</reference>
<dbReference type="PROSITE" id="PS51845">
    <property type="entry name" value="PDEASE_I_2"/>
    <property type="match status" value="1"/>
</dbReference>
<dbReference type="SUPFAM" id="SSF55781">
    <property type="entry name" value="GAF domain-like"/>
    <property type="match status" value="2"/>
</dbReference>
<dbReference type="EC" id="3.1.4.-" evidence="8"/>
<keyword evidence="2" id="KW-0140">cGMP</keyword>
<dbReference type="InterPro" id="IPR002073">
    <property type="entry name" value="PDEase_catalytic_dom"/>
</dbReference>
<name>A0A7M5XDM2_9CNID</name>
<accession>A0A7M5XDM2</accession>
<evidence type="ECO:0000256" key="4">
    <source>
        <dbReference type="ARBA" id="ARBA00022801"/>
    </source>
</evidence>
<comment type="cofactor">
    <cofactor evidence="8">
        <name>a divalent metal cation</name>
        <dbReference type="ChEBI" id="CHEBI:60240"/>
    </cofactor>
    <text evidence="8">Binds 2 divalent metal cations per subunit. Site 1 may preferentially bind zinc ions, while site 2 has a preference for magnesium and/or manganese ions.</text>
</comment>
<dbReference type="SMART" id="SM00065">
    <property type="entry name" value="GAF"/>
    <property type="match status" value="2"/>
</dbReference>
<feature type="binding site" evidence="7">
    <location>
        <position position="682"/>
    </location>
    <ligand>
        <name>Zn(2+)</name>
        <dbReference type="ChEBI" id="CHEBI:29105"/>
        <label>1</label>
    </ligand>
</feature>
<dbReference type="EnsemblMetazoa" id="CLYHEMT021615.2">
    <property type="protein sequence ID" value="CLYHEMP021615.2"/>
    <property type="gene ID" value="CLYHEMG021615"/>
</dbReference>
<feature type="region of interest" description="Disordered" evidence="9">
    <location>
        <begin position="15"/>
        <end position="41"/>
    </location>
</feature>
<evidence type="ECO:0000256" key="7">
    <source>
        <dbReference type="PIRSR" id="PIRSR623088-3"/>
    </source>
</evidence>
<keyword evidence="4 8" id="KW-0378">Hydrolase</keyword>
<feature type="active site" description="Proton donor" evidence="5">
    <location>
        <position position="641"/>
    </location>
</feature>
<evidence type="ECO:0000256" key="1">
    <source>
        <dbReference type="ARBA" id="ARBA00007648"/>
    </source>
</evidence>
<feature type="binding site" evidence="7">
    <location>
        <position position="793"/>
    </location>
    <ligand>
        <name>Zn(2+)</name>
        <dbReference type="ChEBI" id="CHEBI:29105"/>
        <label>1</label>
    </ligand>
</feature>
<feature type="binding site" evidence="7">
    <location>
        <position position="683"/>
    </location>
    <ligand>
        <name>Zn(2+)</name>
        <dbReference type="ChEBI" id="CHEBI:29105"/>
        <label>2</label>
    </ligand>
</feature>
<organism evidence="11 12">
    <name type="scientific">Clytia hemisphaerica</name>
    <dbReference type="NCBI Taxonomy" id="252671"/>
    <lineage>
        <taxon>Eukaryota</taxon>
        <taxon>Metazoa</taxon>
        <taxon>Cnidaria</taxon>
        <taxon>Hydrozoa</taxon>
        <taxon>Hydroidolina</taxon>
        <taxon>Leptothecata</taxon>
        <taxon>Obeliida</taxon>
        <taxon>Clytiidae</taxon>
        <taxon>Clytia</taxon>
    </lineage>
</organism>
<dbReference type="InterPro" id="IPR003607">
    <property type="entry name" value="HD/PDEase_dom"/>
</dbReference>
<dbReference type="OrthoDB" id="6017640at2759"/>
<evidence type="ECO:0000256" key="6">
    <source>
        <dbReference type="PIRSR" id="PIRSR623088-2"/>
    </source>
</evidence>
<evidence type="ECO:0000256" key="2">
    <source>
        <dbReference type="ARBA" id="ARBA00022535"/>
    </source>
</evidence>
<dbReference type="Proteomes" id="UP000594262">
    <property type="component" value="Unplaced"/>
</dbReference>
<feature type="domain" description="PDEase" evidence="10">
    <location>
        <begin position="565"/>
        <end position="889"/>
    </location>
</feature>
<dbReference type="PRINTS" id="PR00387">
    <property type="entry name" value="PDIESTERASE1"/>
</dbReference>
<evidence type="ECO:0000313" key="11">
    <source>
        <dbReference type="EnsemblMetazoa" id="CLYHEMP021615.2"/>
    </source>
</evidence>
<dbReference type="Pfam" id="PF01590">
    <property type="entry name" value="GAF"/>
    <property type="match status" value="2"/>
</dbReference>
<dbReference type="PROSITE" id="PS00126">
    <property type="entry name" value="PDEASE_I_1"/>
    <property type="match status" value="1"/>
</dbReference>
<sequence>MVSIWRQLKCGGGGRNMNTSEEDLNSKFFGKDSDSTSSDETLAPEQVEAWLDKHEDFVASYYARKASKFLLDAFLRTKTSNRPASRTGSPLPFGSSGSAIDIGRNASPLAYGGNAPASGCSTPRKSSVDTTSGLLKPLISHIDGIPSFIRFERSLSRPRHRKSKEELKELRLVDEQALLMELATDIANDLEITSLCHKILQNVSILTDGDRCSLFMAQDYGPNGQKVLVSKVYDVNADSSVEEVTDKETIMVPWGCGIVGWVAENGKTLNIPDAYSDDRFNKDIDKKTGYHTKSILCMPIKANVDEDGNYEVIAVAQVMNKQGATLNHAFTREDEKIFERYLVFCGIGICNAHLFDQLQQELKRNRVLLDLARAIFEEQSTLHDVVHKIMMNTQSLLQCERCSVLLVDPSAKGLFSKAFDLEARYYIDENGSVERKQSCGSSEVRFPINIGITGTVATTGETLNIPDAYEDPRFDPSVDGGSGFKTRTILCMPIKNSKGDIIGVVQLLNKMDGKPFNPNDENLFEAFAIFCGMAIHNTYIYEECVKANARQKIALDVLSYHATASDNESVHLVREIVPSSRTFHLREFSFDDAVLSDRETCLATIRMFQDLRLIQRFRIDYNVLCNWVLTVKKNYRNVIYHNWRHAFNVAQSMFLFLKELQEFKVHFTDEEKLALLVGCLCHDLDHRGTNNTFQVKSASPLAQLYGTSVMEHHHFDHCIMILHSSGNEIFNTLSPEEYNLTINVLEHAILSTDLALYFTKRNDYKAMVTNQSFEWEDNSKRSLLRSMLMTACDISAICKPWKVQQRVAHLVAEEFFQQGDLELKKLNMTPIEMMDRAKKDKLPQMQVGFIDGVCLPIYETLSTHYPYFKPLLDECLNNRKHWKTLADDNIKRQGNKEIEEID</sequence>
<dbReference type="Pfam" id="PF00233">
    <property type="entry name" value="PDEase_I"/>
    <property type="match status" value="1"/>
</dbReference>
<dbReference type="InterPro" id="IPR036971">
    <property type="entry name" value="PDEase_catalytic_dom_sf"/>
</dbReference>
<dbReference type="GeneID" id="136807531"/>
<protein>
    <recommendedName>
        <fullName evidence="8">Phosphodiesterase</fullName>
        <ecNumber evidence="8">3.1.4.-</ecNumber>
    </recommendedName>
</protein>
<keyword evidence="12" id="KW-1185">Reference proteome</keyword>
<evidence type="ECO:0000256" key="5">
    <source>
        <dbReference type="PIRSR" id="PIRSR623088-1"/>
    </source>
</evidence>
<dbReference type="InterPro" id="IPR023088">
    <property type="entry name" value="PDEase"/>
</dbReference>
<dbReference type="PANTHER" id="PTHR11347">
    <property type="entry name" value="CYCLIC NUCLEOTIDE PHOSPHODIESTERASE"/>
    <property type="match status" value="1"/>
</dbReference>
<dbReference type="CDD" id="cd00077">
    <property type="entry name" value="HDc"/>
    <property type="match status" value="1"/>
</dbReference>
<dbReference type="FunFam" id="1.10.1300.10:FF:000003">
    <property type="entry name" value="Phosphodiesterase"/>
    <property type="match status" value="1"/>
</dbReference>
<feature type="binding site" evidence="6">
    <location>
        <position position="846"/>
    </location>
    <ligand>
        <name>AMP</name>
        <dbReference type="ChEBI" id="CHEBI:456215"/>
    </ligand>
</feature>